<evidence type="ECO:0000256" key="1">
    <source>
        <dbReference type="SAM" id="MobiDB-lite"/>
    </source>
</evidence>
<reference evidence="2" key="1">
    <citation type="journal article" date="2017" name="Parasit. Vectors">
        <title>Sialotranscriptomics of Rhipicephalus zambeziensis reveals intricate expression profiles of secretory proteins and suggests tight temporal transcriptional regulation during blood-feeding.</title>
        <authorList>
            <person name="de Castro M.H."/>
            <person name="de Klerk D."/>
            <person name="Pienaar R."/>
            <person name="Rees D.J.G."/>
            <person name="Mans B.J."/>
        </authorList>
    </citation>
    <scope>NUCLEOTIDE SEQUENCE</scope>
    <source>
        <tissue evidence="2">Salivary glands</tissue>
    </source>
</reference>
<evidence type="ECO:0000313" key="2">
    <source>
        <dbReference type="EMBL" id="MAA14817.1"/>
    </source>
</evidence>
<organism evidence="2">
    <name type="scientific">Rhipicephalus zambeziensis</name>
    <dbReference type="NCBI Taxonomy" id="60191"/>
    <lineage>
        <taxon>Eukaryota</taxon>
        <taxon>Metazoa</taxon>
        <taxon>Ecdysozoa</taxon>
        <taxon>Arthropoda</taxon>
        <taxon>Chelicerata</taxon>
        <taxon>Arachnida</taxon>
        <taxon>Acari</taxon>
        <taxon>Parasitiformes</taxon>
        <taxon>Ixodida</taxon>
        <taxon>Ixodoidea</taxon>
        <taxon>Ixodidae</taxon>
        <taxon>Rhipicephalinae</taxon>
        <taxon>Rhipicephalus</taxon>
        <taxon>Rhipicephalus</taxon>
    </lineage>
</organism>
<name>A0A224YAW8_9ACAR</name>
<accession>A0A224YAW8</accession>
<dbReference type="EMBL" id="GFPF01003671">
    <property type="protein sequence ID" value="MAA14817.1"/>
    <property type="molecule type" value="Transcribed_RNA"/>
</dbReference>
<feature type="compositionally biased region" description="Basic residues" evidence="1">
    <location>
        <begin position="1"/>
        <end position="18"/>
    </location>
</feature>
<protein>
    <submittedName>
        <fullName evidence="2">Uncharacterized protein</fullName>
    </submittedName>
</protein>
<feature type="region of interest" description="Disordered" evidence="1">
    <location>
        <begin position="1"/>
        <end position="22"/>
    </location>
</feature>
<sequence length="86" mass="10307">MRRKTRKKKKKKKKKKQRGGGIQIYKTKQENMYKGGRKSLQAIAHCSALDQNHYNKINYIIHRSKNNRKKFFNKNTPYRRAAAPRC</sequence>
<dbReference type="AlphaFoldDB" id="A0A224YAW8"/>
<proteinExistence type="predicted"/>